<evidence type="ECO:0000256" key="1">
    <source>
        <dbReference type="SAM" id="Phobius"/>
    </source>
</evidence>
<dbReference type="InterPro" id="IPR056121">
    <property type="entry name" value="DUF7704"/>
</dbReference>
<accession>A0A8E2EBF8</accession>
<keyword evidence="4" id="KW-1185">Reference proteome</keyword>
<organism evidence="3 4">
    <name type="scientific">Lepidopterella palustris CBS 459.81</name>
    <dbReference type="NCBI Taxonomy" id="1314670"/>
    <lineage>
        <taxon>Eukaryota</taxon>
        <taxon>Fungi</taxon>
        <taxon>Dikarya</taxon>
        <taxon>Ascomycota</taxon>
        <taxon>Pezizomycotina</taxon>
        <taxon>Dothideomycetes</taxon>
        <taxon>Pleosporomycetidae</taxon>
        <taxon>Mytilinidiales</taxon>
        <taxon>Argynnaceae</taxon>
        <taxon>Lepidopterella</taxon>
    </lineage>
</organism>
<dbReference type="Proteomes" id="UP000250266">
    <property type="component" value="Unassembled WGS sequence"/>
</dbReference>
<feature type="transmembrane region" description="Helical" evidence="1">
    <location>
        <begin position="12"/>
        <end position="36"/>
    </location>
</feature>
<keyword evidence="1" id="KW-0472">Membrane</keyword>
<keyword evidence="1" id="KW-0812">Transmembrane</keyword>
<dbReference type="OrthoDB" id="5313995at2759"/>
<name>A0A8E2EBF8_9PEZI</name>
<feature type="transmembrane region" description="Helical" evidence="1">
    <location>
        <begin position="56"/>
        <end position="76"/>
    </location>
</feature>
<keyword evidence="1" id="KW-1133">Transmembrane helix</keyword>
<evidence type="ECO:0000259" key="2">
    <source>
        <dbReference type="Pfam" id="PF24803"/>
    </source>
</evidence>
<dbReference type="Pfam" id="PF24803">
    <property type="entry name" value="DUF7704"/>
    <property type="match status" value="1"/>
</dbReference>
<gene>
    <name evidence="3" type="ORF">K432DRAFT_416495</name>
</gene>
<sequence length="175" mass="19456">MTLLRRFPAIPAAYRVLFLYIEPFLTIVGAFFAHFRQHAYLDLTNAPSAPNQSTKIPLGTTVVLSQLANLYLLFAINEALVLRSTRDLRVWNTLLSGLLLADFGHLYSLAPLGLDIYWKIWTWNAMDWGNVGFVYLGAASRILFLCGFGLNRYGRNGAVDTSGHGSQEGCLMIGP</sequence>
<dbReference type="PANTHER" id="PTHR37019">
    <property type="entry name" value="CHROMOSOME 1, WHOLE GENOME SHOTGUN SEQUENCE"/>
    <property type="match status" value="1"/>
</dbReference>
<proteinExistence type="predicted"/>
<feature type="transmembrane region" description="Helical" evidence="1">
    <location>
        <begin position="88"/>
        <end position="108"/>
    </location>
</feature>
<protein>
    <recommendedName>
        <fullName evidence="2">DUF7704 domain-containing protein</fullName>
    </recommendedName>
</protein>
<dbReference type="PANTHER" id="PTHR37019:SF1">
    <property type="entry name" value="EXPERA DOMAIN-CONTAINING PROTEIN"/>
    <property type="match status" value="1"/>
</dbReference>
<evidence type="ECO:0000313" key="4">
    <source>
        <dbReference type="Proteomes" id="UP000250266"/>
    </source>
</evidence>
<feature type="transmembrane region" description="Helical" evidence="1">
    <location>
        <begin position="128"/>
        <end position="150"/>
    </location>
</feature>
<dbReference type="AlphaFoldDB" id="A0A8E2EBF8"/>
<feature type="domain" description="DUF7704" evidence="2">
    <location>
        <begin position="9"/>
        <end position="148"/>
    </location>
</feature>
<evidence type="ECO:0000313" key="3">
    <source>
        <dbReference type="EMBL" id="OCK80753.1"/>
    </source>
</evidence>
<dbReference type="EMBL" id="KV744947">
    <property type="protein sequence ID" value="OCK80753.1"/>
    <property type="molecule type" value="Genomic_DNA"/>
</dbReference>
<reference evidence="3 4" key="1">
    <citation type="journal article" date="2016" name="Nat. Commun.">
        <title>Ectomycorrhizal ecology is imprinted in the genome of the dominant symbiotic fungus Cenococcum geophilum.</title>
        <authorList>
            <consortium name="DOE Joint Genome Institute"/>
            <person name="Peter M."/>
            <person name="Kohler A."/>
            <person name="Ohm R.A."/>
            <person name="Kuo A."/>
            <person name="Krutzmann J."/>
            <person name="Morin E."/>
            <person name="Arend M."/>
            <person name="Barry K.W."/>
            <person name="Binder M."/>
            <person name="Choi C."/>
            <person name="Clum A."/>
            <person name="Copeland A."/>
            <person name="Grisel N."/>
            <person name="Haridas S."/>
            <person name="Kipfer T."/>
            <person name="LaButti K."/>
            <person name="Lindquist E."/>
            <person name="Lipzen A."/>
            <person name="Maire R."/>
            <person name="Meier B."/>
            <person name="Mihaltcheva S."/>
            <person name="Molinier V."/>
            <person name="Murat C."/>
            <person name="Poggeler S."/>
            <person name="Quandt C.A."/>
            <person name="Sperisen C."/>
            <person name="Tritt A."/>
            <person name="Tisserant E."/>
            <person name="Crous P.W."/>
            <person name="Henrissat B."/>
            <person name="Nehls U."/>
            <person name="Egli S."/>
            <person name="Spatafora J.W."/>
            <person name="Grigoriev I.V."/>
            <person name="Martin F.M."/>
        </authorList>
    </citation>
    <scope>NUCLEOTIDE SEQUENCE [LARGE SCALE GENOMIC DNA]</scope>
    <source>
        <strain evidence="3 4">CBS 459.81</strain>
    </source>
</reference>